<dbReference type="AlphaFoldDB" id="A0A8X6VPT2"/>
<reference evidence="2" key="1">
    <citation type="submission" date="2020-08" db="EMBL/GenBank/DDBJ databases">
        <title>Multicomponent nature underlies the extraordinary mechanical properties of spider dragline silk.</title>
        <authorList>
            <person name="Kono N."/>
            <person name="Nakamura H."/>
            <person name="Mori M."/>
            <person name="Yoshida Y."/>
            <person name="Ohtoshi R."/>
            <person name="Malay A.D."/>
            <person name="Moran D.A.P."/>
            <person name="Tomita M."/>
            <person name="Numata K."/>
            <person name="Arakawa K."/>
        </authorList>
    </citation>
    <scope>NUCLEOTIDE SEQUENCE</scope>
</reference>
<evidence type="ECO:0000313" key="3">
    <source>
        <dbReference type="Proteomes" id="UP000887159"/>
    </source>
</evidence>
<name>A0A8X6VPT2_TRICX</name>
<protein>
    <submittedName>
        <fullName evidence="2">Probable RNA-directed DNA polymerase from transposon X-element</fullName>
    </submittedName>
</protein>
<keyword evidence="2" id="KW-0808">Transferase</keyword>
<keyword evidence="3" id="KW-1185">Reference proteome</keyword>
<feature type="domain" description="Reverse transcriptase" evidence="1">
    <location>
        <begin position="113"/>
        <end position="232"/>
    </location>
</feature>
<dbReference type="Pfam" id="PF00078">
    <property type="entry name" value="RVT_1"/>
    <property type="match status" value="1"/>
</dbReference>
<gene>
    <name evidence="2" type="primary">X-element ORF2</name>
    <name evidence="2" type="ORF">TNCV_3530782</name>
</gene>
<proteinExistence type="predicted"/>
<dbReference type="GO" id="GO:0003676">
    <property type="term" value="F:nucleic acid binding"/>
    <property type="evidence" value="ECO:0007669"/>
    <property type="project" value="InterPro"/>
</dbReference>
<dbReference type="CDD" id="cd01650">
    <property type="entry name" value="RT_nLTR_like"/>
    <property type="match status" value="1"/>
</dbReference>
<dbReference type="InterPro" id="IPR036397">
    <property type="entry name" value="RNaseH_sf"/>
</dbReference>
<dbReference type="PANTHER" id="PTHR19446">
    <property type="entry name" value="REVERSE TRANSCRIPTASES"/>
    <property type="match status" value="1"/>
</dbReference>
<dbReference type="EMBL" id="BMAU01021337">
    <property type="protein sequence ID" value="GFY16074.1"/>
    <property type="molecule type" value="Genomic_DNA"/>
</dbReference>
<sequence>MSLPNSPDLNPIEHIWDVMGRQLRVQRPPIRNISDLHDHCLNIWHNLSPAFTKDLRHPCQGPDGISYELLRHLNKDSLVSLLYLFNRIWREQVYPTQWQEAIVIPILKPGKDPKNPLSYRPIALTSYLCKTLELMVNAHLVYQLEKNRCIPLFQNGFRKGRSTLNNIIKLENKIRNAFVQRNHLVSIFFDIEKAYDRTWHYGILHTLFNFGLRGNLPTFIKNFLNLRTFRVRLGGTLSAPFTQAEGSTIL</sequence>
<evidence type="ECO:0000259" key="1">
    <source>
        <dbReference type="Pfam" id="PF00078"/>
    </source>
</evidence>
<accession>A0A8X6VPT2</accession>
<organism evidence="2 3">
    <name type="scientific">Trichonephila clavipes</name>
    <name type="common">Golden silk orbweaver</name>
    <name type="synonym">Nephila clavipes</name>
    <dbReference type="NCBI Taxonomy" id="2585209"/>
    <lineage>
        <taxon>Eukaryota</taxon>
        <taxon>Metazoa</taxon>
        <taxon>Ecdysozoa</taxon>
        <taxon>Arthropoda</taxon>
        <taxon>Chelicerata</taxon>
        <taxon>Arachnida</taxon>
        <taxon>Araneae</taxon>
        <taxon>Araneomorphae</taxon>
        <taxon>Entelegynae</taxon>
        <taxon>Araneoidea</taxon>
        <taxon>Nephilidae</taxon>
        <taxon>Trichonephila</taxon>
    </lineage>
</organism>
<keyword evidence="2" id="KW-0695">RNA-directed DNA polymerase</keyword>
<evidence type="ECO:0000313" key="2">
    <source>
        <dbReference type="EMBL" id="GFY16074.1"/>
    </source>
</evidence>
<dbReference type="Proteomes" id="UP000887159">
    <property type="component" value="Unassembled WGS sequence"/>
</dbReference>
<keyword evidence="2" id="KW-0548">Nucleotidyltransferase</keyword>
<dbReference type="InterPro" id="IPR000477">
    <property type="entry name" value="RT_dom"/>
</dbReference>
<dbReference type="Gene3D" id="3.30.420.10">
    <property type="entry name" value="Ribonuclease H-like superfamily/Ribonuclease H"/>
    <property type="match status" value="1"/>
</dbReference>
<dbReference type="GO" id="GO:0003964">
    <property type="term" value="F:RNA-directed DNA polymerase activity"/>
    <property type="evidence" value="ECO:0007669"/>
    <property type="project" value="UniProtKB-KW"/>
</dbReference>
<comment type="caution">
    <text evidence="2">The sequence shown here is derived from an EMBL/GenBank/DDBJ whole genome shotgun (WGS) entry which is preliminary data.</text>
</comment>